<dbReference type="KEGG" id="samy:DB32_000563"/>
<dbReference type="Proteomes" id="UP000034883">
    <property type="component" value="Chromosome"/>
</dbReference>
<protein>
    <recommendedName>
        <fullName evidence="1">Adenylyl/Guanylyl and SMODS C-terminal sensor domain-containing protein</fullName>
    </recommendedName>
</protein>
<dbReference type="Pfam" id="PF18134">
    <property type="entry name" value="AGS_C"/>
    <property type="match status" value="1"/>
</dbReference>
<evidence type="ECO:0000313" key="3">
    <source>
        <dbReference type="Proteomes" id="UP000034883"/>
    </source>
</evidence>
<accession>A0A0F6SDG7</accession>
<dbReference type="InterPro" id="IPR040511">
    <property type="entry name" value="AGS_C"/>
</dbReference>
<dbReference type="EMBL" id="CP011125">
    <property type="protein sequence ID" value="AKF03414.1"/>
    <property type="molecule type" value="Genomic_DNA"/>
</dbReference>
<keyword evidence="3" id="KW-1185">Reference proteome</keyword>
<evidence type="ECO:0000313" key="2">
    <source>
        <dbReference type="EMBL" id="AKF03414.1"/>
    </source>
</evidence>
<name>A0A0F6SDG7_9BACT</name>
<reference evidence="2 3" key="1">
    <citation type="submission" date="2015-03" db="EMBL/GenBank/DDBJ databases">
        <title>Genome assembly of Sandaracinus amylolyticus DSM 53668.</title>
        <authorList>
            <person name="Sharma G."/>
            <person name="Subramanian S."/>
        </authorList>
    </citation>
    <scope>NUCLEOTIDE SEQUENCE [LARGE SCALE GENOMIC DNA]</scope>
    <source>
        <strain evidence="2 3">DSM 53668</strain>
    </source>
</reference>
<gene>
    <name evidence="2" type="ORF">DB32_000563</name>
</gene>
<feature type="domain" description="Adenylyl/Guanylyl and SMODS C-terminal sensor" evidence="1">
    <location>
        <begin position="2"/>
        <end position="77"/>
    </location>
</feature>
<dbReference type="AlphaFoldDB" id="A0A0F6SDG7"/>
<sequence>MWLRFEVAHELKRDDVVRWTVKNEGDEAEAAADLGHTREGRDLVTWRHTRFRGDHTMRCEIVRNGRVIATANRKVRVA</sequence>
<evidence type="ECO:0000259" key="1">
    <source>
        <dbReference type="Pfam" id="PF18134"/>
    </source>
</evidence>
<proteinExistence type="predicted"/>
<organism evidence="2 3">
    <name type="scientific">Sandaracinus amylolyticus</name>
    <dbReference type="NCBI Taxonomy" id="927083"/>
    <lineage>
        <taxon>Bacteria</taxon>
        <taxon>Pseudomonadati</taxon>
        <taxon>Myxococcota</taxon>
        <taxon>Polyangia</taxon>
        <taxon>Polyangiales</taxon>
        <taxon>Sandaracinaceae</taxon>
        <taxon>Sandaracinus</taxon>
    </lineage>
</organism>